<dbReference type="InterPro" id="IPR023214">
    <property type="entry name" value="HAD_sf"/>
</dbReference>
<dbReference type="PANTHER" id="PTHR10000:SF53">
    <property type="entry name" value="5-AMINO-6-(5-PHOSPHO-D-RIBITYLAMINO)URACIL PHOSPHATASE YBJI-RELATED"/>
    <property type="match status" value="1"/>
</dbReference>
<dbReference type="SFLD" id="SFLDS00003">
    <property type="entry name" value="Haloacid_Dehalogenase"/>
    <property type="match status" value="1"/>
</dbReference>
<evidence type="ECO:0000313" key="3">
    <source>
        <dbReference type="Proteomes" id="UP000076878"/>
    </source>
</evidence>
<proteinExistence type="predicted"/>
<dbReference type="NCBIfam" id="TIGR00099">
    <property type="entry name" value="Cof-subfamily"/>
    <property type="match status" value="1"/>
</dbReference>
<evidence type="ECO:0000313" key="1">
    <source>
        <dbReference type="EMBL" id="CZQ93472.1"/>
    </source>
</evidence>
<reference evidence="2 4" key="2">
    <citation type="submission" date="2016-10" db="EMBL/GenBank/DDBJ databases">
        <authorList>
            <person name="Varghese N."/>
            <person name="Submissions S."/>
        </authorList>
    </citation>
    <scope>NUCLEOTIDE SEQUENCE [LARGE SCALE GENOMIC DNA]</scope>
    <source>
        <strain evidence="2 4">DSM 22150</strain>
    </source>
</reference>
<organism evidence="1 3">
    <name type="scientific">Trichococcus ilyis</name>
    <dbReference type="NCBI Taxonomy" id="640938"/>
    <lineage>
        <taxon>Bacteria</taxon>
        <taxon>Bacillati</taxon>
        <taxon>Bacillota</taxon>
        <taxon>Bacilli</taxon>
        <taxon>Lactobacillales</taxon>
        <taxon>Carnobacteriaceae</taxon>
        <taxon>Trichococcus</taxon>
    </lineage>
</organism>
<dbReference type="Proteomes" id="UP000076878">
    <property type="component" value="Unassembled WGS sequence"/>
</dbReference>
<dbReference type="EMBL" id="FJNB01000006">
    <property type="protein sequence ID" value="CZQ93472.1"/>
    <property type="molecule type" value="Genomic_DNA"/>
</dbReference>
<evidence type="ECO:0000313" key="2">
    <source>
        <dbReference type="EMBL" id="SEI90493.1"/>
    </source>
</evidence>
<keyword evidence="4" id="KW-1185">Reference proteome</keyword>
<dbReference type="NCBIfam" id="TIGR01484">
    <property type="entry name" value="HAD-SF-IIB"/>
    <property type="match status" value="1"/>
</dbReference>
<dbReference type="Gene3D" id="3.40.50.1000">
    <property type="entry name" value="HAD superfamily/HAD-like"/>
    <property type="match status" value="1"/>
</dbReference>
<accession>A0A143YPJ9</accession>
<dbReference type="GO" id="GO:0016791">
    <property type="term" value="F:phosphatase activity"/>
    <property type="evidence" value="ECO:0007669"/>
    <property type="project" value="TreeGrafter"/>
</dbReference>
<dbReference type="STRING" id="640938.TR210_1147"/>
<dbReference type="InterPro" id="IPR000150">
    <property type="entry name" value="Cof"/>
</dbReference>
<sequence length="268" mass="29588">MMKLVITDLDGTFLNSKGSFNKERFESVKAALDARGVKFAACTGKQCERVEELFGEAAKDIWILGDSATRIKHQGEFVFQSLIPNETGKDMIAKLESLGLDFTIIVCTDKAAYIKNNRSELEQKIVRGSYAVVKEVAEFNEIEEDIVKITIFDGEKRCLETVKLLQDFADRLYLVASEAAWIDITNYGQHKGATVQHLQEILGCTKAETVAFGDGFNDFELLDEAGLSFAMGNAFDAVQAHADFVTKTNDEDGVLFSIEKLLSLTAGA</sequence>
<reference evidence="1 3" key="1">
    <citation type="submission" date="2016-02" db="EMBL/GenBank/DDBJ databases">
        <authorList>
            <person name="Wen L."/>
            <person name="He K."/>
            <person name="Yang H."/>
        </authorList>
    </citation>
    <scope>NUCLEOTIDE SEQUENCE [LARGE SCALE GENOMIC DNA]</scope>
    <source>
        <strain evidence="1">Trichococcus_R210</strain>
    </source>
</reference>
<dbReference type="Proteomes" id="UP000199280">
    <property type="component" value="Unassembled WGS sequence"/>
</dbReference>
<dbReference type="PANTHER" id="PTHR10000">
    <property type="entry name" value="PHOSPHOSERINE PHOSPHATASE"/>
    <property type="match status" value="1"/>
</dbReference>
<dbReference type="OrthoDB" id="9814970at2"/>
<dbReference type="InterPro" id="IPR006379">
    <property type="entry name" value="HAD-SF_hydro_IIB"/>
</dbReference>
<dbReference type="Gene3D" id="3.30.1240.10">
    <property type="match status" value="1"/>
</dbReference>
<dbReference type="RefSeq" id="WP_068622444.1">
    <property type="nucleotide sequence ID" value="NZ_FJNB01000006.1"/>
</dbReference>
<name>A0A143YPJ9_9LACT</name>
<gene>
    <name evidence="2" type="ORF">SAMN05216375_1053</name>
    <name evidence="1" type="ORF">TR210_1147</name>
</gene>
<dbReference type="EMBL" id="FNYT01000005">
    <property type="protein sequence ID" value="SEI90493.1"/>
    <property type="molecule type" value="Genomic_DNA"/>
</dbReference>
<dbReference type="GO" id="GO:0005829">
    <property type="term" value="C:cytosol"/>
    <property type="evidence" value="ECO:0007669"/>
    <property type="project" value="TreeGrafter"/>
</dbReference>
<evidence type="ECO:0000313" key="4">
    <source>
        <dbReference type="Proteomes" id="UP000199280"/>
    </source>
</evidence>
<dbReference type="SFLD" id="SFLDG01140">
    <property type="entry name" value="C2.B:_Phosphomannomutase_and_P"/>
    <property type="match status" value="1"/>
</dbReference>
<dbReference type="PROSITE" id="PS01229">
    <property type="entry name" value="COF_2"/>
    <property type="match status" value="1"/>
</dbReference>
<dbReference type="GO" id="GO:0000287">
    <property type="term" value="F:magnesium ion binding"/>
    <property type="evidence" value="ECO:0007669"/>
    <property type="project" value="TreeGrafter"/>
</dbReference>
<dbReference type="SUPFAM" id="SSF56784">
    <property type="entry name" value="HAD-like"/>
    <property type="match status" value="1"/>
</dbReference>
<protein>
    <submittedName>
        <fullName evidence="1">Cof protein</fullName>
    </submittedName>
</protein>
<dbReference type="Pfam" id="PF08282">
    <property type="entry name" value="Hydrolase_3"/>
    <property type="match status" value="1"/>
</dbReference>
<dbReference type="AlphaFoldDB" id="A0A143YPJ9"/>
<dbReference type="InterPro" id="IPR036412">
    <property type="entry name" value="HAD-like_sf"/>
</dbReference>